<protein>
    <recommendedName>
        <fullName evidence="4 7">Flagellar hook-associated protein 1</fullName>
        <shortName evidence="7">HAP1</shortName>
    </recommendedName>
</protein>
<keyword evidence="11" id="KW-0282">Flagellum</keyword>
<evidence type="ECO:0000256" key="5">
    <source>
        <dbReference type="ARBA" id="ARBA00022525"/>
    </source>
</evidence>
<evidence type="ECO:0000313" key="11">
    <source>
        <dbReference type="EMBL" id="SMO58737.1"/>
    </source>
</evidence>
<organism evidence="11 12">
    <name type="scientific">Fodinibius sediminis</name>
    <dbReference type="NCBI Taxonomy" id="1214077"/>
    <lineage>
        <taxon>Bacteria</taxon>
        <taxon>Pseudomonadati</taxon>
        <taxon>Balneolota</taxon>
        <taxon>Balneolia</taxon>
        <taxon>Balneolales</taxon>
        <taxon>Balneolaceae</taxon>
        <taxon>Fodinibius</taxon>
    </lineage>
</organism>
<dbReference type="GO" id="GO:0005198">
    <property type="term" value="F:structural molecule activity"/>
    <property type="evidence" value="ECO:0007669"/>
    <property type="project" value="UniProtKB-UniRule"/>
</dbReference>
<evidence type="ECO:0000259" key="9">
    <source>
        <dbReference type="Pfam" id="PF06429"/>
    </source>
</evidence>
<dbReference type="RefSeq" id="WP_142714078.1">
    <property type="nucleotide sequence ID" value="NZ_FXTH01000006.1"/>
</dbReference>
<dbReference type="Pfam" id="PF22638">
    <property type="entry name" value="FlgK_D1"/>
    <property type="match status" value="1"/>
</dbReference>
<feature type="domain" description="Flagellar hook-associated protein FlgK helical" evidence="10">
    <location>
        <begin position="92"/>
        <end position="317"/>
    </location>
</feature>
<keyword evidence="11" id="KW-0969">Cilium</keyword>
<dbReference type="InterPro" id="IPR002371">
    <property type="entry name" value="FlgK"/>
</dbReference>
<evidence type="ECO:0000259" key="10">
    <source>
        <dbReference type="Pfam" id="PF22638"/>
    </source>
</evidence>
<dbReference type="InterPro" id="IPR001444">
    <property type="entry name" value="Flag_bb_rod_N"/>
</dbReference>
<keyword evidence="5 7" id="KW-0964">Secreted</keyword>
<proteinExistence type="inferred from homology"/>
<dbReference type="SUPFAM" id="SSF64518">
    <property type="entry name" value="Phase 1 flagellin"/>
    <property type="match status" value="1"/>
</dbReference>
<evidence type="ECO:0000313" key="12">
    <source>
        <dbReference type="Proteomes" id="UP000317593"/>
    </source>
</evidence>
<evidence type="ECO:0000256" key="3">
    <source>
        <dbReference type="ARBA" id="ARBA00009677"/>
    </source>
</evidence>
<evidence type="ECO:0000256" key="6">
    <source>
        <dbReference type="ARBA" id="ARBA00023143"/>
    </source>
</evidence>
<dbReference type="PRINTS" id="PR01005">
    <property type="entry name" value="FLGHOOKAP1"/>
</dbReference>
<name>A0A521CGY4_9BACT</name>
<dbReference type="EMBL" id="FXTH01000006">
    <property type="protein sequence ID" value="SMO58737.1"/>
    <property type="molecule type" value="Genomic_DNA"/>
</dbReference>
<feature type="domain" description="Flagellar basal-body/hook protein C-terminal" evidence="9">
    <location>
        <begin position="411"/>
        <end position="449"/>
    </location>
</feature>
<accession>A0A521CGY4</accession>
<feature type="domain" description="Flagellar basal body rod protein N-terminal" evidence="8">
    <location>
        <begin position="6"/>
        <end position="35"/>
    </location>
</feature>
<evidence type="ECO:0000256" key="2">
    <source>
        <dbReference type="ARBA" id="ARBA00004613"/>
    </source>
</evidence>
<dbReference type="Pfam" id="PF00460">
    <property type="entry name" value="Flg_bb_rod"/>
    <property type="match status" value="1"/>
</dbReference>
<dbReference type="OrthoDB" id="9802553at2"/>
<comment type="subcellular location">
    <subcellularLocation>
        <location evidence="1 7">Bacterial flagellum</location>
    </subcellularLocation>
    <subcellularLocation>
        <location evidence="2 7">Secreted</location>
    </subcellularLocation>
</comment>
<evidence type="ECO:0000256" key="4">
    <source>
        <dbReference type="ARBA" id="ARBA00016244"/>
    </source>
</evidence>
<keyword evidence="6 7" id="KW-0975">Bacterial flagellum</keyword>
<evidence type="ECO:0000259" key="8">
    <source>
        <dbReference type="Pfam" id="PF00460"/>
    </source>
</evidence>
<dbReference type="AlphaFoldDB" id="A0A521CGY4"/>
<dbReference type="PANTHER" id="PTHR30033">
    <property type="entry name" value="FLAGELLAR HOOK-ASSOCIATED PROTEIN 1"/>
    <property type="match status" value="1"/>
</dbReference>
<dbReference type="GO" id="GO:0044780">
    <property type="term" value="P:bacterial-type flagellum assembly"/>
    <property type="evidence" value="ECO:0007669"/>
    <property type="project" value="InterPro"/>
</dbReference>
<dbReference type="Pfam" id="PF06429">
    <property type="entry name" value="Flg_bbr_C"/>
    <property type="match status" value="1"/>
</dbReference>
<sequence>MRNIFEIARSGLLASQKSTAVVSHNIANANTPGYTRQRTDLSAATLQQDGFTVGRGVSIEAVEQLRKGLTDRQLMLKEHELGDMNERTRIYQQIESTMVTSGGSDLDVALDNFFNTFSELANNPQDINQRNVVISESRSLVATFKNLASDLGNIKSRVHDAALSRVENVNSILQSLTQVNADIARAEASGQPELNGKDQQMELIKKLSGLVDLDTTFNSDGTVEARIDGIVVLDGTDHQTITAETGPGSEAFRLRLDNGKLIEPGSGSLAADIDMYEEVLPETQQRLDDIAAAVVTEVNAIHSSGYGLEDNTNRSFFNPSYKTAGSITLNPELVESPEHIAASSAAGEAGNNDLALQMSDLRNKKILDGKTFNNNVIEMISRPGIELNKLQQSIKSKESAKQMLVNQQQSQAGVNIDEELSDLIKFQNAYQASARVLQTGQQMYDTLLGII</sequence>
<dbReference type="Proteomes" id="UP000317593">
    <property type="component" value="Unassembled WGS sequence"/>
</dbReference>
<gene>
    <name evidence="7" type="primary">flgK</name>
    <name evidence="11" type="ORF">SAMN06265218_10684</name>
</gene>
<evidence type="ECO:0000256" key="7">
    <source>
        <dbReference type="RuleBase" id="RU362065"/>
    </source>
</evidence>
<dbReference type="PANTHER" id="PTHR30033:SF1">
    <property type="entry name" value="FLAGELLAR HOOK-ASSOCIATED PROTEIN 1"/>
    <property type="match status" value="1"/>
</dbReference>
<keyword evidence="12" id="KW-1185">Reference proteome</keyword>
<dbReference type="GO" id="GO:0005576">
    <property type="term" value="C:extracellular region"/>
    <property type="evidence" value="ECO:0007669"/>
    <property type="project" value="UniProtKB-SubCell"/>
</dbReference>
<comment type="similarity">
    <text evidence="3 7">Belongs to the flagella basal body rod proteins family.</text>
</comment>
<dbReference type="InterPro" id="IPR010930">
    <property type="entry name" value="Flg_bb/hook_C_dom"/>
</dbReference>
<dbReference type="NCBIfam" id="TIGR02492">
    <property type="entry name" value="flgK_ends"/>
    <property type="match status" value="1"/>
</dbReference>
<evidence type="ECO:0000256" key="1">
    <source>
        <dbReference type="ARBA" id="ARBA00004365"/>
    </source>
</evidence>
<reference evidence="11 12" key="1">
    <citation type="submission" date="2017-05" db="EMBL/GenBank/DDBJ databases">
        <authorList>
            <person name="Varghese N."/>
            <person name="Submissions S."/>
        </authorList>
    </citation>
    <scope>NUCLEOTIDE SEQUENCE [LARGE SCALE GENOMIC DNA]</scope>
    <source>
        <strain evidence="11 12">DSM 21194</strain>
    </source>
</reference>
<dbReference type="GO" id="GO:0009424">
    <property type="term" value="C:bacterial-type flagellum hook"/>
    <property type="evidence" value="ECO:0007669"/>
    <property type="project" value="UniProtKB-UniRule"/>
</dbReference>
<dbReference type="InterPro" id="IPR053927">
    <property type="entry name" value="FlgK_helical"/>
</dbReference>
<keyword evidence="11" id="KW-0966">Cell projection</keyword>